<dbReference type="RefSeq" id="WP_134077146.1">
    <property type="nucleotide sequence ID" value="NZ_SOEB01000003.1"/>
</dbReference>
<name>A0A4R8G6L4_9RHOB</name>
<dbReference type="NCBIfam" id="NF043036">
    <property type="entry name" value="ErythonDh"/>
    <property type="match status" value="1"/>
</dbReference>
<dbReference type="AlphaFoldDB" id="A0A4R8G6L4"/>
<evidence type="ECO:0000256" key="1">
    <source>
        <dbReference type="ARBA" id="ARBA00022857"/>
    </source>
</evidence>
<reference evidence="4 5" key="1">
    <citation type="submission" date="2019-03" db="EMBL/GenBank/DDBJ databases">
        <title>Genomic Encyclopedia of Type Strains, Phase IV (KMG-IV): sequencing the most valuable type-strain genomes for metagenomic binning, comparative biology and taxonomic classification.</title>
        <authorList>
            <person name="Goeker M."/>
        </authorList>
    </citation>
    <scope>NUCLEOTIDE SEQUENCE [LARGE SCALE GENOMIC DNA]</scope>
    <source>
        <strain evidence="4 5">JA181</strain>
    </source>
</reference>
<proteinExistence type="predicted"/>
<dbReference type="GO" id="GO:0016491">
    <property type="term" value="F:oxidoreductase activity"/>
    <property type="evidence" value="ECO:0007669"/>
    <property type="project" value="InterPro"/>
</dbReference>
<evidence type="ECO:0000256" key="2">
    <source>
        <dbReference type="ARBA" id="ARBA00023277"/>
    </source>
</evidence>
<sequence>MKVLILGAGGFLGGRLARALARSGTLRGRPITGLALADLAPLPVPEAPFPVESFKIDIADPASVAAGIAPGTDVIFHLAAVVSAHAEEDLDAGMAVNLAGSLNVLERCRALGTNPMLVFASSIAVYGGAVPDPVTDATFLNPQTSYGTQKAVAELLLNDYSRRGLVDGRGLRLPSISVRPGRPNRAASAFMSGIFREPLSGQEAICPVGPDFAHYYLGPRRCVANLIRAAEIEAAALGQNRCMTMPGRRWTIGQMIAAMTEVAGPAPARLIRWEPRPEIQRIVSGWRDDIRADRALALGLTADDSFADNIRQFLEDDLPGGPVLS</sequence>
<comment type="caution">
    <text evidence="4">The sequence shown here is derived from an EMBL/GenBank/DDBJ whole genome shotgun (WGS) entry which is preliminary data.</text>
</comment>
<protein>
    <submittedName>
        <fullName evidence="4">Nucleoside-diphosphate-sugar epimerase</fullName>
    </submittedName>
</protein>
<dbReference type="InterPro" id="IPR001509">
    <property type="entry name" value="Epimerase_deHydtase"/>
</dbReference>
<dbReference type="CDD" id="cd05238">
    <property type="entry name" value="Gne_like_SDR_e"/>
    <property type="match status" value="1"/>
</dbReference>
<accession>A0A4R8G6L4</accession>
<dbReference type="SUPFAM" id="SSF51735">
    <property type="entry name" value="NAD(P)-binding Rossmann-fold domains"/>
    <property type="match status" value="1"/>
</dbReference>
<keyword evidence="2" id="KW-0119">Carbohydrate metabolism</keyword>
<evidence type="ECO:0000259" key="3">
    <source>
        <dbReference type="Pfam" id="PF01370"/>
    </source>
</evidence>
<dbReference type="Pfam" id="PF01370">
    <property type="entry name" value="Epimerase"/>
    <property type="match status" value="1"/>
</dbReference>
<feature type="domain" description="NAD-dependent epimerase/dehydratase" evidence="3">
    <location>
        <begin position="3"/>
        <end position="202"/>
    </location>
</feature>
<keyword evidence="1" id="KW-0521">NADP</keyword>
<evidence type="ECO:0000313" key="5">
    <source>
        <dbReference type="Proteomes" id="UP000295484"/>
    </source>
</evidence>
<gene>
    <name evidence="4" type="ORF">EV657_10324</name>
</gene>
<evidence type="ECO:0000313" key="4">
    <source>
        <dbReference type="EMBL" id="TDX32455.1"/>
    </source>
</evidence>
<dbReference type="InterPro" id="IPR050005">
    <property type="entry name" value="DenD"/>
</dbReference>
<dbReference type="PANTHER" id="PTHR43103:SF3">
    <property type="entry name" value="ADP-L-GLYCERO-D-MANNO-HEPTOSE-6-EPIMERASE"/>
    <property type="match status" value="1"/>
</dbReference>
<dbReference type="Gene3D" id="3.90.25.10">
    <property type="entry name" value="UDP-galactose 4-epimerase, domain 1"/>
    <property type="match status" value="1"/>
</dbReference>
<dbReference type="PANTHER" id="PTHR43103">
    <property type="entry name" value="NUCLEOSIDE-DIPHOSPHATE-SUGAR EPIMERASE"/>
    <property type="match status" value="1"/>
</dbReference>
<dbReference type="InterPro" id="IPR036291">
    <property type="entry name" value="NAD(P)-bd_dom_sf"/>
</dbReference>
<dbReference type="Proteomes" id="UP000295484">
    <property type="component" value="Unassembled WGS sequence"/>
</dbReference>
<dbReference type="EMBL" id="SOEB01000003">
    <property type="protein sequence ID" value="TDX32455.1"/>
    <property type="molecule type" value="Genomic_DNA"/>
</dbReference>
<dbReference type="Gene3D" id="3.40.50.720">
    <property type="entry name" value="NAD(P)-binding Rossmann-like Domain"/>
    <property type="match status" value="1"/>
</dbReference>
<organism evidence="4 5">
    <name type="scientific">Rhodovulum visakhapatnamense</name>
    <dbReference type="NCBI Taxonomy" id="364297"/>
    <lineage>
        <taxon>Bacteria</taxon>
        <taxon>Pseudomonadati</taxon>
        <taxon>Pseudomonadota</taxon>
        <taxon>Alphaproteobacteria</taxon>
        <taxon>Rhodobacterales</taxon>
        <taxon>Paracoccaceae</taxon>
        <taxon>Rhodovulum</taxon>
    </lineage>
</organism>